<feature type="region of interest" description="Disordered" evidence="1">
    <location>
        <begin position="1"/>
        <end position="27"/>
    </location>
</feature>
<feature type="compositionally biased region" description="Basic and acidic residues" evidence="1">
    <location>
        <begin position="89"/>
        <end position="111"/>
    </location>
</feature>
<dbReference type="EMBL" id="CAJVPJ010001914">
    <property type="protein sequence ID" value="CAG8607731.1"/>
    <property type="molecule type" value="Genomic_DNA"/>
</dbReference>
<feature type="region of interest" description="Disordered" evidence="1">
    <location>
        <begin position="194"/>
        <end position="224"/>
    </location>
</feature>
<proteinExistence type="predicted"/>
<dbReference type="OrthoDB" id="10321597at2759"/>
<evidence type="ECO:0000313" key="2">
    <source>
        <dbReference type="EMBL" id="CAG8607731.1"/>
    </source>
</evidence>
<reference evidence="2" key="1">
    <citation type="submission" date="2021-06" db="EMBL/GenBank/DDBJ databases">
        <authorList>
            <person name="Kallberg Y."/>
            <person name="Tangrot J."/>
            <person name="Rosling A."/>
        </authorList>
    </citation>
    <scope>NUCLEOTIDE SEQUENCE</scope>
    <source>
        <strain evidence="2">IA702</strain>
    </source>
</reference>
<comment type="caution">
    <text evidence="2">The sequence shown here is derived from an EMBL/GenBank/DDBJ whole genome shotgun (WGS) entry which is preliminary data.</text>
</comment>
<sequence length="343" mass="39904">MSITPTDFKLQRSPIPTKDSLPARNGTQFWSTCDPPLHINDDHRKRDDNLANKQKTLRALFFKIMKRFIRKGFKKHNSGWGKGKSLAKTTDHETSVDKKHEIEQTVKDQPNKNRASELEYYEKHYKYQYSHSTPLNYMEYTIYEPQNITNRGCMTANCTPDCSLPYRRKLSLEQKRLLTNVILSNKHLLLKPVEDTKSLSRPPSYELGPPKYDTDTRPPSYNSEWEDEECVKERDKKSIIIKIGTETDGSMIKDDSGTERELDGHESEIVHDEVLQCTKDDIESKLCKDIDIMDIRVLTEADNLFLDFLLSETKTTQAHTENVCMCWWRGEVDILEITKHVVV</sequence>
<keyword evidence="3" id="KW-1185">Reference proteome</keyword>
<feature type="region of interest" description="Disordered" evidence="1">
    <location>
        <begin position="80"/>
        <end position="111"/>
    </location>
</feature>
<protein>
    <submittedName>
        <fullName evidence="2">7207_t:CDS:1</fullName>
    </submittedName>
</protein>
<gene>
    <name evidence="2" type="ORF">POCULU_LOCUS7793</name>
</gene>
<evidence type="ECO:0000256" key="1">
    <source>
        <dbReference type="SAM" id="MobiDB-lite"/>
    </source>
</evidence>
<dbReference type="AlphaFoldDB" id="A0A9N9GH60"/>
<organism evidence="2 3">
    <name type="scientific">Paraglomus occultum</name>
    <dbReference type="NCBI Taxonomy" id="144539"/>
    <lineage>
        <taxon>Eukaryota</taxon>
        <taxon>Fungi</taxon>
        <taxon>Fungi incertae sedis</taxon>
        <taxon>Mucoromycota</taxon>
        <taxon>Glomeromycotina</taxon>
        <taxon>Glomeromycetes</taxon>
        <taxon>Paraglomerales</taxon>
        <taxon>Paraglomeraceae</taxon>
        <taxon>Paraglomus</taxon>
    </lineage>
</organism>
<evidence type="ECO:0000313" key="3">
    <source>
        <dbReference type="Proteomes" id="UP000789572"/>
    </source>
</evidence>
<accession>A0A9N9GH60</accession>
<dbReference type="Proteomes" id="UP000789572">
    <property type="component" value="Unassembled WGS sequence"/>
</dbReference>
<name>A0A9N9GH60_9GLOM</name>